<name>A0ACB8FNF6_9SAUR</name>
<sequence>MEISDQEWQRVLDIWGQVETDLPTHGQEVIIRMFQSHPETTVHFPKFKHLKTLDEMKSSEELKKHGTTVLKALGRILKQKGQHEAELKPLAQSHATKHKIPIRHLEFISEVIVAFFADKYSADFGADSQAAMRKALDMFRNDMASKYKEFGFQG</sequence>
<accession>A0ACB8FNF6</accession>
<dbReference type="Proteomes" id="UP000827872">
    <property type="component" value="Linkage Group LG06"/>
</dbReference>
<proteinExistence type="predicted"/>
<organism evidence="1 2">
    <name type="scientific">Sphaerodactylus townsendi</name>
    <dbReference type="NCBI Taxonomy" id="933632"/>
    <lineage>
        <taxon>Eukaryota</taxon>
        <taxon>Metazoa</taxon>
        <taxon>Chordata</taxon>
        <taxon>Craniata</taxon>
        <taxon>Vertebrata</taxon>
        <taxon>Euteleostomi</taxon>
        <taxon>Lepidosauria</taxon>
        <taxon>Squamata</taxon>
        <taxon>Bifurcata</taxon>
        <taxon>Gekkota</taxon>
        <taxon>Sphaerodactylidae</taxon>
        <taxon>Sphaerodactylus</taxon>
    </lineage>
</organism>
<evidence type="ECO:0000313" key="1">
    <source>
        <dbReference type="EMBL" id="KAH8006837.1"/>
    </source>
</evidence>
<reference evidence="1" key="1">
    <citation type="submission" date="2021-08" db="EMBL/GenBank/DDBJ databases">
        <title>The first chromosome-level gecko genome reveals the dynamic sex chromosomes of Neotropical dwarf geckos (Sphaerodactylidae: Sphaerodactylus).</title>
        <authorList>
            <person name="Pinto B.J."/>
            <person name="Keating S.E."/>
            <person name="Gamble T."/>
        </authorList>
    </citation>
    <scope>NUCLEOTIDE SEQUENCE</scope>
    <source>
        <strain evidence="1">TG3544</strain>
    </source>
</reference>
<keyword evidence="2" id="KW-1185">Reference proteome</keyword>
<protein>
    <submittedName>
        <fullName evidence="1">Uncharacterized protein</fullName>
    </submittedName>
</protein>
<evidence type="ECO:0000313" key="2">
    <source>
        <dbReference type="Proteomes" id="UP000827872"/>
    </source>
</evidence>
<dbReference type="EMBL" id="CM037619">
    <property type="protein sequence ID" value="KAH8006837.1"/>
    <property type="molecule type" value="Genomic_DNA"/>
</dbReference>
<comment type="caution">
    <text evidence="1">The sequence shown here is derived from an EMBL/GenBank/DDBJ whole genome shotgun (WGS) entry which is preliminary data.</text>
</comment>
<gene>
    <name evidence="1" type="ORF">K3G42_014314</name>
</gene>